<dbReference type="Proteomes" id="UP000037688">
    <property type="component" value="Unassembled WGS sequence"/>
</dbReference>
<accession>A0A0M9BS98</accession>
<protein>
    <recommendedName>
        <fullName evidence="1">Knr4/Smi1-like domain-containing protein</fullName>
    </recommendedName>
</protein>
<evidence type="ECO:0000313" key="3">
    <source>
        <dbReference type="Proteomes" id="UP000037688"/>
    </source>
</evidence>
<proteinExistence type="predicted"/>
<dbReference type="PATRIC" id="fig|1705561.3.peg.6762"/>
<comment type="caution">
    <text evidence="2">The sequence shown here is derived from an EMBL/GenBank/DDBJ whole genome shotgun (WGS) entry which is preliminary data.</text>
</comment>
<dbReference type="Pfam" id="PF09346">
    <property type="entry name" value="SMI1_KNR4"/>
    <property type="match status" value="1"/>
</dbReference>
<dbReference type="SUPFAM" id="SSF160631">
    <property type="entry name" value="SMI1/KNR4-like"/>
    <property type="match status" value="1"/>
</dbReference>
<dbReference type="InterPro" id="IPR018958">
    <property type="entry name" value="Knr4/Smi1-like_dom"/>
</dbReference>
<dbReference type="RefSeq" id="WP_053779250.1">
    <property type="nucleotide sequence ID" value="NZ_LITU01000023.1"/>
</dbReference>
<organism evidence="2 3">
    <name type="scientific">Paenibacillus xylanivorans</name>
    <dbReference type="NCBI Taxonomy" id="1705561"/>
    <lineage>
        <taxon>Bacteria</taxon>
        <taxon>Bacillati</taxon>
        <taxon>Bacillota</taxon>
        <taxon>Bacilli</taxon>
        <taxon>Bacillales</taxon>
        <taxon>Paenibacillaceae</taxon>
        <taxon>Paenibacillus</taxon>
    </lineage>
</organism>
<feature type="domain" description="Knr4/Smi1-like" evidence="1">
    <location>
        <begin position="25"/>
        <end position="138"/>
    </location>
</feature>
<evidence type="ECO:0000313" key="2">
    <source>
        <dbReference type="EMBL" id="KOY18038.1"/>
    </source>
</evidence>
<keyword evidence="3" id="KW-1185">Reference proteome</keyword>
<dbReference type="EMBL" id="LITU01000023">
    <property type="protein sequence ID" value="KOY18038.1"/>
    <property type="molecule type" value="Genomic_DNA"/>
</dbReference>
<sequence length="149" mass="17321">MLSNKVIDYCQNQGWWHEDVPAEYEDALRKLGIDLDSDFAHFYLHADDGPTFYSRHQEIYQICWVMENTVYLEDMTVAQLTLGLPESYIPLDSFEGEGGFFYNRQTGEVALVELGESIERFLSGESTPQWASFSKFLEWYFELEEGGTE</sequence>
<gene>
    <name evidence="2" type="ORF">AMS66_02280</name>
</gene>
<reference evidence="2 3" key="1">
    <citation type="submission" date="2015-08" db="EMBL/GenBank/DDBJ databases">
        <title>Draft genome sequence of cellulolytic and xylanolytic Paenibacillus sp. A59, isolated from a decaying forest soil from Patagonia, Argentina.</title>
        <authorList>
            <person name="Ghio S."/>
            <person name="Caceres A.M."/>
            <person name="Talia P."/>
            <person name="Grasso D."/>
            <person name="Campos E."/>
        </authorList>
    </citation>
    <scope>NUCLEOTIDE SEQUENCE [LARGE SCALE GENOMIC DNA]</scope>
    <source>
        <strain evidence="2 3">A59</strain>
    </source>
</reference>
<name>A0A0M9BS98_9BACL</name>
<dbReference type="InterPro" id="IPR037883">
    <property type="entry name" value="Knr4/Smi1-like_sf"/>
</dbReference>
<evidence type="ECO:0000259" key="1">
    <source>
        <dbReference type="Pfam" id="PF09346"/>
    </source>
</evidence>
<dbReference type="Gene3D" id="3.40.1580.10">
    <property type="entry name" value="SMI1/KNR4-like"/>
    <property type="match status" value="1"/>
</dbReference>
<dbReference type="OrthoDB" id="2596110at2"/>
<dbReference type="AlphaFoldDB" id="A0A0M9BS98"/>